<dbReference type="Pfam" id="PF01395">
    <property type="entry name" value="PBP_GOBP"/>
    <property type="match status" value="2"/>
</dbReference>
<name>A0A8W7K6L4_ANOAL</name>
<evidence type="ECO:0000256" key="6">
    <source>
        <dbReference type="SAM" id="SignalP"/>
    </source>
</evidence>
<dbReference type="RefSeq" id="XP_035777531.1">
    <property type="nucleotide sequence ID" value="XM_035921638.1"/>
</dbReference>
<dbReference type="GO" id="GO:0007608">
    <property type="term" value="P:sensory perception of smell"/>
    <property type="evidence" value="ECO:0007669"/>
    <property type="project" value="TreeGrafter"/>
</dbReference>
<evidence type="ECO:0000256" key="2">
    <source>
        <dbReference type="ARBA" id="ARBA00008098"/>
    </source>
</evidence>
<dbReference type="Gene3D" id="1.10.238.20">
    <property type="entry name" value="Pheromone/general odorant binding protein domain"/>
    <property type="match status" value="2"/>
</dbReference>
<feature type="chain" id="PRO_5036483607" evidence="6">
    <location>
        <begin position="37"/>
        <end position="299"/>
    </location>
</feature>
<organism evidence="7 8">
    <name type="scientific">Anopheles albimanus</name>
    <name type="common">New world malaria mosquito</name>
    <dbReference type="NCBI Taxonomy" id="7167"/>
    <lineage>
        <taxon>Eukaryota</taxon>
        <taxon>Metazoa</taxon>
        <taxon>Ecdysozoa</taxon>
        <taxon>Arthropoda</taxon>
        <taxon>Hexapoda</taxon>
        <taxon>Insecta</taxon>
        <taxon>Pterygota</taxon>
        <taxon>Neoptera</taxon>
        <taxon>Endopterygota</taxon>
        <taxon>Diptera</taxon>
        <taxon>Nematocera</taxon>
        <taxon>Culicoidea</taxon>
        <taxon>Culicidae</taxon>
        <taxon>Anophelinae</taxon>
        <taxon>Anopheles</taxon>
    </lineage>
</organism>
<accession>A0A8W7K6L4</accession>
<dbReference type="CDD" id="cd23992">
    <property type="entry name" value="PBP_GOBP"/>
    <property type="match status" value="2"/>
</dbReference>
<dbReference type="InterPro" id="IPR036728">
    <property type="entry name" value="PBP_GOBP_sf"/>
</dbReference>
<dbReference type="OrthoDB" id="7731493at2759"/>
<feature type="signal peptide" evidence="6">
    <location>
        <begin position="1"/>
        <end position="36"/>
    </location>
</feature>
<reference evidence="7 8" key="1">
    <citation type="journal article" date="2017" name="G3 (Bethesda)">
        <title>The Physical Genome Mapping of Anopheles albimanus Corrected Scaffold Misassemblies and Identified Interarm Rearrangements in Genus Anopheles.</title>
        <authorList>
            <person name="Artemov G.N."/>
            <person name="Peery A.N."/>
            <person name="Jiang X."/>
            <person name="Tu Z."/>
            <person name="Stegniy V.N."/>
            <person name="Sharakhova M.V."/>
            <person name="Sharakhov I.V."/>
        </authorList>
    </citation>
    <scope>NUCLEOTIDE SEQUENCE [LARGE SCALE GENOMIC DNA]</scope>
    <source>
        <strain evidence="7 8">ALBI9_A</strain>
    </source>
</reference>
<dbReference type="PANTHER" id="PTHR11857">
    <property type="entry name" value="ODORANT BINDING PROTEIN-RELATED"/>
    <property type="match status" value="1"/>
</dbReference>
<dbReference type="PANTHER" id="PTHR11857:SF46">
    <property type="entry name" value="GENERAL ODORANT-BINDING PROTEIN 99A-RELATED"/>
    <property type="match status" value="1"/>
</dbReference>
<evidence type="ECO:0000256" key="3">
    <source>
        <dbReference type="ARBA" id="ARBA00022525"/>
    </source>
</evidence>
<keyword evidence="3" id="KW-0964">Secreted</keyword>
<dbReference type="KEGG" id="aali:118458793"/>
<keyword evidence="5" id="KW-1015">Disulfide bond</keyword>
<evidence type="ECO:0000313" key="8">
    <source>
        <dbReference type="Proteomes" id="UP000069272"/>
    </source>
</evidence>
<dbReference type="GO" id="GO:0005549">
    <property type="term" value="F:odorant binding"/>
    <property type="evidence" value="ECO:0007669"/>
    <property type="project" value="InterPro"/>
</dbReference>
<evidence type="ECO:0000256" key="5">
    <source>
        <dbReference type="ARBA" id="ARBA00023157"/>
    </source>
</evidence>
<evidence type="ECO:0000256" key="4">
    <source>
        <dbReference type="ARBA" id="ARBA00022729"/>
    </source>
</evidence>
<comment type="similarity">
    <text evidence="2">Belongs to the PBP/GOBP family.</text>
</comment>
<keyword evidence="4 6" id="KW-0732">Signal</keyword>
<dbReference type="InterPro" id="IPR006170">
    <property type="entry name" value="PBP/GOBP"/>
</dbReference>
<comment type="subcellular location">
    <subcellularLocation>
        <location evidence="1">Secreted</location>
    </subcellularLocation>
</comment>
<protein>
    <submittedName>
        <fullName evidence="7">Uncharacterized protein</fullName>
    </submittedName>
</protein>
<dbReference type="EnsemblMetazoa" id="AALB016469-RA">
    <property type="protein sequence ID" value="AALB016469-PA"/>
    <property type="gene ID" value="AALB016469"/>
</dbReference>
<dbReference type="GeneID" id="118458793"/>
<keyword evidence="8" id="KW-1185">Reference proteome</keyword>
<evidence type="ECO:0000256" key="1">
    <source>
        <dbReference type="ARBA" id="ARBA00004613"/>
    </source>
</evidence>
<dbReference type="SUPFAM" id="SSF47565">
    <property type="entry name" value="Insect pheromone/odorant-binding proteins"/>
    <property type="match status" value="2"/>
</dbReference>
<dbReference type="Proteomes" id="UP000069272">
    <property type="component" value="Chromosome 2R"/>
</dbReference>
<evidence type="ECO:0000313" key="7">
    <source>
        <dbReference type="EnsemblMetazoa" id="AALB016469-PA"/>
    </source>
</evidence>
<dbReference type="AlphaFoldDB" id="A0A8W7K6L4"/>
<sequence>MAQFGRAEQVPGVLAGAKVLLLLVLLSVCCTGRVNATFGQRDPPPARLLEAQAVCVSYLRICQTRLAQYNNSIYPVDRDTMCMVRCAGIMLNFWDDKEGLLIDGLANLYPALANNIPAQRQIVTCAEQRLAVCSRDDLCTRAYQAFRCFLEALDEGFTVRDPNLDVPPNGDEEDQLDGRFGAAAFRRSIETCSALLRAPLDKRELYRQGIFPKDDLTQGVIRCIGIINGLYDDETGPNLTALYRLFGMGQPEPAFRERLTLCMKANEPLLRDQNRDAKAYRFLLLCNRDAIGALIRANA</sequence>
<dbReference type="GO" id="GO:0005615">
    <property type="term" value="C:extracellular space"/>
    <property type="evidence" value="ECO:0007669"/>
    <property type="project" value="TreeGrafter"/>
</dbReference>
<reference evidence="7" key="2">
    <citation type="submission" date="2022-08" db="UniProtKB">
        <authorList>
            <consortium name="EnsemblMetazoa"/>
        </authorList>
    </citation>
    <scope>IDENTIFICATION</scope>
    <source>
        <strain evidence="7">STECLA/ALBI9_A</strain>
    </source>
</reference>
<proteinExistence type="inferred from homology"/>